<feature type="compositionally biased region" description="Low complexity" evidence="1">
    <location>
        <begin position="43"/>
        <end position="55"/>
    </location>
</feature>
<feature type="signal peptide" evidence="2">
    <location>
        <begin position="1"/>
        <end position="26"/>
    </location>
</feature>
<feature type="compositionally biased region" description="Gly residues" evidence="1">
    <location>
        <begin position="56"/>
        <end position="70"/>
    </location>
</feature>
<organism evidence="3 4">
    <name type="scientific">Puniceibacterium sediminis</name>
    <dbReference type="NCBI Taxonomy" id="1608407"/>
    <lineage>
        <taxon>Bacteria</taxon>
        <taxon>Pseudomonadati</taxon>
        <taxon>Pseudomonadota</taxon>
        <taxon>Alphaproteobacteria</taxon>
        <taxon>Rhodobacterales</taxon>
        <taxon>Paracoccaceae</taxon>
        <taxon>Puniceibacterium</taxon>
    </lineage>
</organism>
<name>A0A238UTR0_9RHOB</name>
<dbReference type="AlphaFoldDB" id="A0A238UTR0"/>
<accession>A0A238UTR0</accession>
<sequence>MSFKLKSNTKLVCVSALAIGAAVAFGSIGDPVSLFAKSAFAESHSGNGQGNQAQGEGQGQGQGQGGQGSGGHEDGGHEDGGATDAGSGGSGNAGGPSDDSEGQGPAAGQGGSGGGKPVWAAEGIPEVELGRLSVARSPDSVLNRALEEALSNFTPEMADFYNLTLDQAILQLATNFDDLLFVDSPLQNLALFKDALDGSSILSTYGVSTPSTALLPVFLGTASDKTLEVTPLTAYAVVKILTGAELTDAQATALAADAEAVRVAVLTGHG</sequence>
<gene>
    <name evidence="3" type="ORF">SAMN06265370_101115</name>
</gene>
<keyword evidence="2" id="KW-0732">Signal</keyword>
<proteinExistence type="predicted"/>
<reference evidence="3 4" key="1">
    <citation type="submission" date="2017-06" db="EMBL/GenBank/DDBJ databases">
        <authorList>
            <person name="Kim H.J."/>
            <person name="Triplett B.A."/>
        </authorList>
    </citation>
    <scope>NUCLEOTIDE SEQUENCE [LARGE SCALE GENOMIC DNA]</scope>
    <source>
        <strain evidence="3 4">DSM 29052</strain>
    </source>
</reference>
<dbReference type="Proteomes" id="UP000198417">
    <property type="component" value="Unassembled WGS sequence"/>
</dbReference>
<feature type="compositionally biased region" description="Gly residues" evidence="1">
    <location>
        <begin position="105"/>
        <end position="116"/>
    </location>
</feature>
<feature type="chain" id="PRO_5012082468" evidence="2">
    <location>
        <begin position="27"/>
        <end position="270"/>
    </location>
</feature>
<dbReference type="OrthoDB" id="1122998at2"/>
<evidence type="ECO:0000256" key="1">
    <source>
        <dbReference type="SAM" id="MobiDB-lite"/>
    </source>
</evidence>
<feature type="compositionally biased region" description="Basic and acidic residues" evidence="1">
    <location>
        <begin position="71"/>
        <end position="80"/>
    </location>
</feature>
<keyword evidence="4" id="KW-1185">Reference proteome</keyword>
<evidence type="ECO:0000256" key="2">
    <source>
        <dbReference type="SAM" id="SignalP"/>
    </source>
</evidence>
<dbReference type="RefSeq" id="WP_089268571.1">
    <property type="nucleotide sequence ID" value="NZ_FZNN01000001.1"/>
</dbReference>
<evidence type="ECO:0000313" key="4">
    <source>
        <dbReference type="Proteomes" id="UP000198417"/>
    </source>
</evidence>
<protein>
    <submittedName>
        <fullName evidence="3">Uncharacterized protein</fullName>
    </submittedName>
</protein>
<evidence type="ECO:0000313" key="3">
    <source>
        <dbReference type="EMBL" id="SNR25502.1"/>
    </source>
</evidence>
<feature type="region of interest" description="Disordered" evidence="1">
    <location>
        <begin position="42"/>
        <end position="119"/>
    </location>
</feature>
<dbReference type="EMBL" id="FZNN01000001">
    <property type="protein sequence ID" value="SNR25502.1"/>
    <property type="molecule type" value="Genomic_DNA"/>
</dbReference>